<name>A0A1M5WBX7_9BURK</name>
<dbReference type="CDD" id="cd13578">
    <property type="entry name" value="PBP2_Bug27"/>
    <property type="match status" value="1"/>
</dbReference>
<sequence length="341" mass="35988">MRSFKQQHPVKPLAPATSRFIQLAALCFMAALPVFTSAAAPKWPDRPIRIIVSQSPGGASDMQARMISQPLAEALGQPVVIENKAGASGLIGAELAAKAAPDGYTILLFQDVNTIFPSIIGKLRHDPATSFDPITLVGTGPAVLLANSSSPINSVQELVDYSRKNPGSLSYAIAGVGTTQHLALEVFQQRTGTKMTAIPYKGGGQAIVDVVSGQVPLAALGVPPILTHVKAGTLKVLAVSGRARSPFLPDAPTFLELGVPGLDDINQWNGFVVPAGTPPAIITRLHDEIVRIMGTPEILEKMKTIGMVPTTSPSPEDFKNLIARELERWPAVVKAAGIQPQ</sequence>
<dbReference type="PANTHER" id="PTHR42928">
    <property type="entry name" value="TRICARBOXYLATE-BINDING PROTEIN"/>
    <property type="match status" value="1"/>
</dbReference>
<accession>A0A1M5WBX7</accession>
<keyword evidence="2" id="KW-0732">Signal</keyword>
<dbReference type="PIRSF" id="PIRSF017082">
    <property type="entry name" value="YflP"/>
    <property type="match status" value="1"/>
</dbReference>
<keyword evidence="3" id="KW-0675">Receptor</keyword>
<gene>
    <name evidence="3" type="ORF">SAMN04488135_105182</name>
</gene>
<dbReference type="SUPFAM" id="SSF53850">
    <property type="entry name" value="Periplasmic binding protein-like II"/>
    <property type="match status" value="1"/>
</dbReference>
<dbReference type="AlphaFoldDB" id="A0A1M5WBX7"/>
<evidence type="ECO:0000256" key="2">
    <source>
        <dbReference type="SAM" id="SignalP"/>
    </source>
</evidence>
<dbReference type="InterPro" id="IPR042100">
    <property type="entry name" value="Bug_dom1"/>
</dbReference>
<comment type="similarity">
    <text evidence="1">Belongs to the UPF0065 (bug) family.</text>
</comment>
<evidence type="ECO:0000313" key="3">
    <source>
        <dbReference type="EMBL" id="SHH85002.1"/>
    </source>
</evidence>
<dbReference type="Gene3D" id="3.40.190.150">
    <property type="entry name" value="Bordetella uptake gene, domain 1"/>
    <property type="match status" value="1"/>
</dbReference>
<feature type="chain" id="PRO_5013268656" evidence="2">
    <location>
        <begin position="40"/>
        <end position="341"/>
    </location>
</feature>
<dbReference type="Pfam" id="PF03401">
    <property type="entry name" value="TctC"/>
    <property type="match status" value="1"/>
</dbReference>
<protein>
    <submittedName>
        <fullName evidence="3">Tripartite-type tricarboxylate transporter, receptor component TctC</fullName>
    </submittedName>
</protein>
<dbReference type="STRING" id="658167.SAMN04488135_105182"/>
<dbReference type="InterPro" id="IPR005064">
    <property type="entry name" value="BUG"/>
</dbReference>
<evidence type="ECO:0000256" key="1">
    <source>
        <dbReference type="ARBA" id="ARBA00006987"/>
    </source>
</evidence>
<evidence type="ECO:0000313" key="4">
    <source>
        <dbReference type="Proteomes" id="UP000184226"/>
    </source>
</evidence>
<feature type="signal peptide" evidence="2">
    <location>
        <begin position="1"/>
        <end position="39"/>
    </location>
</feature>
<proteinExistence type="inferred from homology"/>
<dbReference type="RefSeq" id="WP_178372306.1">
    <property type="nucleotide sequence ID" value="NZ_FQXE01000005.1"/>
</dbReference>
<keyword evidence="4" id="KW-1185">Reference proteome</keyword>
<reference evidence="3 4" key="1">
    <citation type="submission" date="2016-11" db="EMBL/GenBank/DDBJ databases">
        <authorList>
            <person name="Jaros S."/>
            <person name="Januszkiewicz K."/>
            <person name="Wedrychowicz H."/>
        </authorList>
    </citation>
    <scope>NUCLEOTIDE SEQUENCE [LARGE SCALE GENOMIC DNA]</scope>
    <source>
        <strain evidence="3 4">CGMCC 1.10190</strain>
    </source>
</reference>
<dbReference type="Gene3D" id="3.40.190.10">
    <property type="entry name" value="Periplasmic binding protein-like II"/>
    <property type="match status" value="1"/>
</dbReference>
<dbReference type="Proteomes" id="UP000184226">
    <property type="component" value="Unassembled WGS sequence"/>
</dbReference>
<organism evidence="3 4">
    <name type="scientific">Pollutimonas bauzanensis</name>
    <dbReference type="NCBI Taxonomy" id="658167"/>
    <lineage>
        <taxon>Bacteria</taxon>
        <taxon>Pseudomonadati</taxon>
        <taxon>Pseudomonadota</taxon>
        <taxon>Betaproteobacteria</taxon>
        <taxon>Burkholderiales</taxon>
        <taxon>Alcaligenaceae</taxon>
        <taxon>Pollutimonas</taxon>
    </lineage>
</organism>
<dbReference type="EMBL" id="FQXE01000005">
    <property type="protein sequence ID" value="SHH85002.1"/>
    <property type="molecule type" value="Genomic_DNA"/>
</dbReference>
<dbReference type="PANTHER" id="PTHR42928:SF5">
    <property type="entry name" value="BLR1237 PROTEIN"/>
    <property type="match status" value="1"/>
</dbReference>